<evidence type="ECO:0000313" key="2">
    <source>
        <dbReference type="Proteomes" id="UP000694548"/>
    </source>
</evidence>
<keyword evidence="2" id="KW-1185">Reference proteome</keyword>
<dbReference type="AlphaFoldDB" id="A0A8C6MEN7"/>
<protein>
    <submittedName>
        <fullName evidence="1">Uncharacterized protein</fullName>
    </submittedName>
</protein>
<name>A0A8C6MEN7_NOTFU</name>
<dbReference type="GO" id="GO:0006629">
    <property type="term" value="P:lipid metabolic process"/>
    <property type="evidence" value="ECO:0007669"/>
    <property type="project" value="InterPro"/>
</dbReference>
<accession>A0A8C6MEN7</accession>
<proteinExistence type="predicted"/>
<reference evidence="1" key="1">
    <citation type="submission" date="2014-08" db="EMBL/GenBank/DDBJ databases">
        <authorList>
            <person name="Senf B."/>
            <person name="Petzold A."/>
            <person name="Downie B.R."/>
            <person name="Koch P."/>
            <person name="Platzer M."/>
        </authorList>
    </citation>
    <scope>NUCLEOTIDE SEQUENCE [LARGE SCALE GENOMIC DNA]</scope>
    <source>
        <strain evidence="1">GRZ</strain>
    </source>
</reference>
<sequence length="91" mass="10579">KEKNMSHTDWMSQLPPALHSIPLSNLAIPGSHDSMSYDLDINSSIIKPEVLRRFSRICFVRRIVRRWAMTQVREGLILVVRFLCAGNRRVF</sequence>
<evidence type="ECO:0000313" key="1">
    <source>
        <dbReference type="Ensembl" id="ENSNFUP00015032728.1"/>
    </source>
</evidence>
<dbReference type="GO" id="GO:0008081">
    <property type="term" value="F:phosphoric diester hydrolase activity"/>
    <property type="evidence" value="ECO:0007669"/>
    <property type="project" value="InterPro"/>
</dbReference>
<dbReference type="Gene3D" id="3.20.20.190">
    <property type="entry name" value="Phosphatidylinositol (PI) phosphodiesterase"/>
    <property type="match status" value="1"/>
</dbReference>
<dbReference type="SUPFAM" id="SSF51695">
    <property type="entry name" value="PLC-like phosphodiesterases"/>
    <property type="match status" value="1"/>
</dbReference>
<dbReference type="Proteomes" id="UP000694548">
    <property type="component" value="Chromosome sgr12"/>
</dbReference>
<dbReference type="InterPro" id="IPR017946">
    <property type="entry name" value="PLC-like_Pdiesterase_TIM-brl"/>
</dbReference>
<dbReference type="Ensembl" id="ENSNFUT00015034208.1">
    <property type="protein sequence ID" value="ENSNFUP00015032728.1"/>
    <property type="gene ID" value="ENSNFUG00015016041.1"/>
</dbReference>
<reference evidence="1" key="2">
    <citation type="submission" date="2025-08" db="UniProtKB">
        <authorList>
            <consortium name="Ensembl"/>
        </authorList>
    </citation>
    <scope>IDENTIFICATION</scope>
</reference>
<reference evidence="1" key="3">
    <citation type="submission" date="2025-09" db="UniProtKB">
        <authorList>
            <consortium name="Ensembl"/>
        </authorList>
    </citation>
    <scope>IDENTIFICATION</scope>
</reference>
<organism evidence="1 2">
    <name type="scientific">Nothobranchius furzeri</name>
    <name type="common">Turquoise killifish</name>
    <dbReference type="NCBI Taxonomy" id="105023"/>
    <lineage>
        <taxon>Eukaryota</taxon>
        <taxon>Metazoa</taxon>
        <taxon>Chordata</taxon>
        <taxon>Craniata</taxon>
        <taxon>Vertebrata</taxon>
        <taxon>Euteleostomi</taxon>
        <taxon>Actinopterygii</taxon>
        <taxon>Neopterygii</taxon>
        <taxon>Teleostei</taxon>
        <taxon>Neoteleostei</taxon>
        <taxon>Acanthomorphata</taxon>
        <taxon>Ovalentaria</taxon>
        <taxon>Atherinomorphae</taxon>
        <taxon>Cyprinodontiformes</taxon>
        <taxon>Nothobranchiidae</taxon>
        <taxon>Nothobranchius</taxon>
    </lineage>
</organism>
<dbReference type="GeneTree" id="ENSGT00940000178870"/>